<dbReference type="InterPro" id="IPR008939">
    <property type="entry name" value="Lytic_TGlycosylase_superhlx_U"/>
</dbReference>
<evidence type="ECO:0000259" key="4">
    <source>
        <dbReference type="Pfam" id="PF14718"/>
    </source>
</evidence>
<evidence type="ECO:0000259" key="3">
    <source>
        <dbReference type="Pfam" id="PF01464"/>
    </source>
</evidence>
<dbReference type="Pfam" id="PF01464">
    <property type="entry name" value="SLT"/>
    <property type="match status" value="1"/>
</dbReference>
<dbReference type="AlphaFoldDB" id="A0A0Q9YPR5"/>
<dbReference type="EMBL" id="LKAJ01000001">
    <property type="protein sequence ID" value="KRG22805.1"/>
    <property type="molecule type" value="Genomic_DNA"/>
</dbReference>
<name>A0A0Q9YPR5_9GAMM</name>
<organism evidence="5">
    <name type="scientific">Candidatus Berkiella aquae</name>
    <dbReference type="NCBI Taxonomy" id="295108"/>
    <lineage>
        <taxon>Bacteria</taxon>
        <taxon>Pseudomonadati</taxon>
        <taxon>Pseudomonadota</taxon>
        <taxon>Gammaproteobacteria</taxon>
        <taxon>Candidatus Berkiellales</taxon>
        <taxon>Candidatus Berkiellaceae</taxon>
        <taxon>Candidatus Berkiella</taxon>
    </lineage>
</organism>
<dbReference type="SUPFAM" id="SSF53955">
    <property type="entry name" value="Lysozyme-like"/>
    <property type="match status" value="1"/>
</dbReference>
<dbReference type="OrthoDB" id="92254at2"/>
<keyword evidence="5" id="KW-0456">Lyase</keyword>
<reference evidence="5" key="1">
    <citation type="submission" date="2015-09" db="EMBL/GenBank/DDBJ databases">
        <title>Draft Genome Sequences of Two Novel Amoeba-resistant Intranuclear Bacteria, Candidatus Berkiella cookevillensis and Candidatus Berkiella aquae.</title>
        <authorList>
            <person name="Mehari Y.T."/>
            <person name="Arivett B.A."/>
            <person name="Farone A.L."/>
            <person name="Gunderson J.H."/>
            <person name="Farone M.B."/>
        </authorList>
    </citation>
    <scope>NUCLEOTIDE SEQUENCE [LARGE SCALE GENOMIC DNA]</scope>
    <source>
        <strain evidence="5">HT99</strain>
    </source>
</reference>
<dbReference type="GO" id="GO:0042597">
    <property type="term" value="C:periplasmic space"/>
    <property type="evidence" value="ECO:0007669"/>
    <property type="project" value="InterPro"/>
</dbReference>
<dbReference type="InterPro" id="IPR012289">
    <property type="entry name" value="Lytic_TGlycosylase_superhlx_L"/>
</dbReference>
<dbReference type="PANTHER" id="PTHR37423:SF5">
    <property type="entry name" value="SOLUBLE LYTIC MUREIN TRANSGLYCOSYLASE"/>
    <property type="match status" value="1"/>
</dbReference>
<keyword evidence="2" id="KW-0732">Signal</keyword>
<dbReference type="Gene3D" id="1.10.1240.20">
    <property type="entry name" value="Lytic transglycosylase, superhelical linker domain"/>
    <property type="match status" value="1"/>
</dbReference>
<dbReference type="CDD" id="cd13401">
    <property type="entry name" value="Slt70-like"/>
    <property type="match status" value="1"/>
</dbReference>
<sequence>MLTKSNQKYYFALVKLRLNYDKSHYVLHDINRRYTIQTMHSHYFKNILFLLCLSLFTLTSTYAQDDLAAERNLFSRAEHALKNQDFKNYQRLAEKIQNYPLYPYLVYEELKGKIKNTKPTSLKLSEIDDFKSRYPDFPFHNALRTQWLVQMAQSKNWAAYAKGYLPSDNAELACQYYFAEYQLTKNDSYLDKAKPLWLVGYSQPAACDGLFNAWKKAGKLTSSIAFERYHLALEAKNFDLAKHLIKHLTKAEAETANTWLKMVKTPTLITQKTFLDSLKPIPAKTKQVMLAQTLKLLAKSNAEKAMSWWNAHHHDYAFTEQQAAQIKRDIGIYLSHQKSPYALDWLTELPEAEHDKVSQEWRVRNALANHDWSCALKWIDKLSSEQQADVSWQYWRARALDGLNEHQQAQAIYKTIATTRNYYGFLASLYLKQPLSLQHQTPQIPPQVAEQVQQYPGIVRFKELMLLGKISPARIEWFAAVDKMNEQEKIAAAKFAQGQELYDIAIFTMAKCEFRDDVPLRFPLAHQQDIVSNANQHNLDPAWVFAIARQESAFFTDAISPAGARGLMQLLPSTAKIMAKQYDVKFDCDTLLHTPFVNVKLGTVYLKNLKHRMYDNIILATASYNAGPGSITRWLPTQKPEEADIWIETIPYKETREYVKNVLAFTSIYRQQLGHPAGLGMMMKPIPAKESVKNS</sequence>
<dbReference type="Gene3D" id="1.10.530.10">
    <property type="match status" value="1"/>
</dbReference>
<dbReference type="InterPro" id="IPR037061">
    <property type="entry name" value="Lytic_TGlycoase_superhlx_L_sf"/>
</dbReference>
<dbReference type="PATRIC" id="fig|1590043.3.peg.347"/>
<dbReference type="STRING" id="295108.HT99x_00346"/>
<proteinExistence type="inferred from homology"/>
<protein>
    <submittedName>
        <fullName evidence="5">Soluble lytic murein transglycosylase</fullName>
        <ecNumber evidence="5">4.2.2.-</ecNumber>
    </submittedName>
</protein>
<feature type="domain" description="Lytic transglycosylase superhelical linker" evidence="4">
    <location>
        <begin position="452"/>
        <end position="517"/>
    </location>
</feature>
<feature type="domain" description="Transglycosylase SLT" evidence="3">
    <location>
        <begin position="533"/>
        <end position="644"/>
    </location>
</feature>
<dbReference type="PANTHER" id="PTHR37423">
    <property type="entry name" value="SOLUBLE LYTIC MUREIN TRANSGLYCOSYLASE-RELATED"/>
    <property type="match status" value="1"/>
</dbReference>
<dbReference type="SUPFAM" id="SSF48435">
    <property type="entry name" value="Bacterial muramidases"/>
    <property type="match status" value="1"/>
</dbReference>
<evidence type="ECO:0000256" key="2">
    <source>
        <dbReference type="ARBA" id="ARBA00022729"/>
    </source>
</evidence>
<dbReference type="InterPro" id="IPR023346">
    <property type="entry name" value="Lysozyme-like_dom_sf"/>
</dbReference>
<dbReference type="EC" id="4.2.2.-" evidence="5"/>
<dbReference type="InterPro" id="IPR008258">
    <property type="entry name" value="Transglycosylase_SLT_dom_1"/>
</dbReference>
<evidence type="ECO:0000313" key="5">
    <source>
        <dbReference type="EMBL" id="KRG22805.1"/>
    </source>
</evidence>
<dbReference type="GO" id="GO:0016829">
    <property type="term" value="F:lyase activity"/>
    <property type="evidence" value="ECO:0007669"/>
    <property type="project" value="UniProtKB-KW"/>
</dbReference>
<dbReference type="Pfam" id="PF14718">
    <property type="entry name" value="SLT_L"/>
    <property type="match status" value="1"/>
</dbReference>
<evidence type="ECO:0000256" key="1">
    <source>
        <dbReference type="ARBA" id="ARBA00007734"/>
    </source>
</evidence>
<dbReference type="Gene3D" id="1.25.20.10">
    <property type="entry name" value="Bacterial muramidases"/>
    <property type="match status" value="1"/>
</dbReference>
<accession>A0A0Q9YPR5</accession>
<comment type="caution">
    <text evidence="5">The sequence shown here is derived from an EMBL/GenBank/DDBJ whole genome shotgun (WGS) entry which is preliminary data.</text>
</comment>
<dbReference type="GO" id="GO:0004553">
    <property type="term" value="F:hydrolase activity, hydrolyzing O-glycosyl compounds"/>
    <property type="evidence" value="ECO:0007669"/>
    <property type="project" value="InterPro"/>
</dbReference>
<gene>
    <name evidence="5" type="primary">slt</name>
    <name evidence="5" type="ORF">HT99x_00346</name>
</gene>
<comment type="similarity">
    <text evidence="1">Belongs to the transglycosylase Slt family.</text>
</comment>